<proteinExistence type="inferred from homology"/>
<evidence type="ECO:0000259" key="12">
    <source>
        <dbReference type="Pfam" id="PF13439"/>
    </source>
</evidence>
<dbReference type="Gene3D" id="3.40.50.2000">
    <property type="entry name" value="Glycogen Phosphorylase B"/>
    <property type="match status" value="2"/>
</dbReference>
<keyword evidence="4" id="KW-0812">Transmembrane</keyword>
<evidence type="ECO:0000256" key="3">
    <source>
        <dbReference type="ARBA" id="ARBA00022679"/>
    </source>
</evidence>
<comment type="pathway">
    <text evidence="1 10">Protein modification; protein glycosylation.</text>
</comment>
<keyword evidence="7" id="KW-0472">Membrane</keyword>
<dbReference type="InterPro" id="IPR001296">
    <property type="entry name" value="Glyco_trans_1"/>
</dbReference>
<evidence type="ECO:0000313" key="14">
    <source>
        <dbReference type="RefSeq" id="XP_017772904.1"/>
    </source>
</evidence>
<dbReference type="InterPro" id="IPR028098">
    <property type="entry name" value="Glyco_trans_4-like_N"/>
</dbReference>
<comment type="subcellular location">
    <subcellularLocation>
        <location evidence="10">Endoplasmic reticulum membrane</location>
        <topology evidence="10">Single-pass membrane protein</topology>
    </subcellularLocation>
</comment>
<dbReference type="SUPFAM" id="SSF53756">
    <property type="entry name" value="UDP-Glycosyltransferase/glycogen phosphorylase"/>
    <property type="match status" value="1"/>
</dbReference>
<evidence type="ECO:0000256" key="2">
    <source>
        <dbReference type="ARBA" id="ARBA00022676"/>
    </source>
</evidence>
<feature type="non-terminal residue" evidence="14">
    <location>
        <position position="398"/>
    </location>
</feature>
<dbReference type="EC" id="2.4.1.257" evidence="10"/>
<reference evidence="14" key="1">
    <citation type="submission" date="2025-08" db="UniProtKB">
        <authorList>
            <consortium name="RefSeq"/>
        </authorList>
    </citation>
    <scope>IDENTIFICATION</scope>
    <source>
        <tissue evidence="14">Whole Larva</tissue>
    </source>
</reference>
<evidence type="ECO:0000256" key="10">
    <source>
        <dbReference type="RuleBase" id="RU367136"/>
    </source>
</evidence>
<evidence type="ECO:0000259" key="11">
    <source>
        <dbReference type="Pfam" id="PF00534"/>
    </source>
</evidence>
<comment type="catalytic activity">
    <reaction evidence="9 10">
        <text>an alpha-D-Man-(1-&gt;3)-beta-D-Man-(1-&gt;4)-beta-D-GlcNAc-(1-&gt;4)-alpha-D-GlcNAc-diphospho-di-trans,poly-cis-dolichol + GDP-alpha-D-mannose = an alpha-D-Man-(1-&gt;3)-[alpha-D-Man-(1-&gt;6)]-beta-D-Man-(1-&gt;4)-beta-D-GlcNAc-(1-&gt;4)-alpha-D-GlcNAc-diphospho-di-trans,poly-cis-dolichol + GDP + H(+)</text>
        <dbReference type="Rhea" id="RHEA:29519"/>
        <dbReference type="Rhea" id="RHEA-COMP:19513"/>
        <dbReference type="Rhea" id="RHEA-COMP:19515"/>
        <dbReference type="ChEBI" id="CHEBI:15378"/>
        <dbReference type="ChEBI" id="CHEBI:57527"/>
        <dbReference type="ChEBI" id="CHEBI:58189"/>
        <dbReference type="ChEBI" id="CHEBI:132510"/>
        <dbReference type="ChEBI" id="CHEBI:132511"/>
        <dbReference type="EC" id="2.4.1.257"/>
    </reaction>
    <physiologicalReaction direction="left-to-right" evidence="9 10">
        <dbReference type="Rhea" id="RHEA:29520"/>
    </physiologicalReaction>
</comment>
<dbReference type="GeneID" id="108560004"/>
<keyword evidence="3 10" id="KW-0808">Transferase</keyword>
<protein>
    <recommendedName>
        <fullName evidence="10">Alpha-1,3/1,6-mannosyltransferase ALG2</fullName>
        <ecNumber evidence="10">2.4.1.132</ecNumber>
        <ecNumber evidence="10">2.4.1.257</ecNumber>
    </recommendedName>
    <alternativeName>
        <fullName evidence="10">GDP-Man:Man(1)GlcNAc(2)-PP-Dol alpha-1,3-mannosyltransferase</fullName>
    </alternativeName>
</protein>
<dbReference type="Pfam" id="PF00534">
    <property type="entry name" value="Glycos_transf_1"/>
    <property type="match status" value="1"/>
</dbReference>
<dbReference type="PANTHER" id="PTHR45918">
    <property type="entry name" value="ALPHA-1,3/1,6-MANNOSYLTRANSFERASE ALG2"/>
    <property type="match status" value="1"/>
</dbReference>
<feature type="domain" description="Glycosyltransferase subfamily 4-like N-terminal" evidence="12">
    <location>
        <begin position="26"/>
        <end position="190"/>
    </location>
</feature>
<evidence type="ECO:0000256" key="5">
    <source>
        <dbReference type="ARBA" id="ARBA00022824"/>
    </source>
</evidence>
<dbReference type="Pfam" id="PF13439">
    <property type="entry name" value="Glyco_transf_4"/>
    <property type="match status" value="1"/>
</dbReference>
<feature type="domain" description="Glycosyl transferase family 1" evidence="11">
    <location>
        <begin position="204"/>
        <end position="366"/>
    </location>
</feature>
<dbReference type="EC" id="2.4.1.132" evidence="10"/>
<accession>A0ABM1MEA4</accession>
<comment type="function">
    <text evidence="10">Mannosylates Man(2)GlcNAc(2)-dolichol diphosphate and Man(1)GlcNAc(2)-dolichol diphosphate to form Man(3)GlcNAc(2)-dolichol diphosphate.</text>
</comment>
<evidence type="ECO:0000256" key="1">
    <source>
        <dbReference type="ARBA" id="ARBA00004922"/>
    </source>
</evidence>
<dbReference type="PANTHER" id="PTHR45918:SF1">
    <property type="entry name" value="ALPHA-1,3_1,6-MANNOSYLTRANSFERASE ALG2"/>
    <property type="match status" value="1"/>
</dbReference>
<keyword evidence="5" id="KW-0256">Endoplasmic reticulum</keyword>
<name>A0ABM1MEA4_NICVS</name>
<evidence type="ECO:0000313" key="13">
    <source>
        <dbReference type="Proteomes" id="UP000695000"/>
    </source>
</evidence>
<dbReference type="InterPro" id="IPR027054">
    <property type="entry name" value="ALG2"/>
</dbReference>
<comment type="similarity">
    <text evidence="10">Belongs to the glycosyltransferase group 1 family.</text>
</comment>
<gene>
    <name evidence="14" type="primary">LOC108560004</name>
</gene>
<keyword evidence="2 10" id="KW-0328">Glycosyltransferase</keyword>
<keyword evidence="6" id="KW-1133">Transmembrane helix</keyword>
<evidence type="ECO:0000256" key="9">
    <source>
        <dbReference type="ARBA" id="ARBA00045104"/>
    </source>
</evidence>
<dbReference type="RefSeq" id="XP_017772904.1">
    <property type="nucleotide sequence ID" value="XM_017917415.1"/>
</dbReference>
<evidence type="ECO:0000256" key="7">
    <source>
        <dbReference type="ARBA" id="ARBA00023136"/>
    </source>
</evidence>
<comment type="catalytic activity">
    <reaction evidence="8 10">
        <text>a beta-D-Man-(1-&gt;4)-beta-D-GlcNAc-(1-&gt;4)-alpha-D-GlcNAc-diphospho-di-trans,poly-cis-dolichol + GDP-alpha-D-mannose = an alpha-D-Man-(1-&gt;3)-beta-D-Man-(1-&gt;4)-beta-D-GlcNAc-(1-&gt;4)-alpha-D-GlcNAc-diphospho-di-trans,poly-cis-dolichol + GDP + H(+)</text>
        <dbReference type="Rhea" id="RHEA:29515"/>
        <dbReference type="Rhea" id="RHEA-COMP:19511"/>
        <dbReference type="Rhea" id="RHEA-COMP:19513"/>
        <dbReference type="ChEBI" id="CHEBI:15378"/>
        <dbReference type="ChEBI" id="CHEBI:57527"/>
        <dbReference type="ChEBI" id="CHEBI:58189"/>
        <dbReference type="ChEBI" id="CHEBI:58472"/>
        <dbReference type="ChEBI" id="CHEBI:132510"/>
        <dbReference type="EC" id="2.4.1.132"/>
    </reaction>
    <physiologicalReaction direction="left-to-right" evidence="8 10">
        <dbReference type="Rhea" id="RHEA:29516"/>
    </physiologicalReaction>
</comment>
<sequence length="398" mass="45394">MAEHGDSTKIHVVFLHNKLRKRAEDRYLIDVAIALKEAGHRVTIYTSEFDQSNCFDEVNNISGCLNVCYSGWWLPSSFKFWRSIVMALKMIFFPPEPKPKVIILDVNTIALYLFSLLSDVKTIYLTHFTSLHQAEYYTKFMKITPDLTNAMCLKRANEVIVQSEGLADIFRRSFPGVKRELKILPPCVDTGLWKERIIDISRIVPDIPKPNFLFVCFGPYKKRSNFKLVLDAFEDLLLISAEKIKNNVHLVIGGHCSDSQLEQKIYYNELLEYTKDKPFASQVTFLRQLPTVHKKTLIEESIGVLIPCKHEIFPDTLLAVLSSGRPIVATNTGFAKEVLRHRISGVLVEPTPQMFAAAMYKILTNPAIQVFLSDMGHDVFAKKFSNDIFSRKINGIVS</sequence>
<evidence type="ECO:0000256" key="8">
    <source>
        <dbReference type="ARBA" id="ARBA00045103"/>
    </source>
</evidence>
<keyword evidence="13" id="KW-1185">Reference proteome</keyword>
<organism evidence="13 14">
    <name type="scientific">Nicrophorus vespilloides</name>
    <name type="common">Boreal carrion beetle</name>
    <dbReference type="NCBI Taxonomy" id="110193"/>
    <lineage>
        <taxon>Eukaryota</taxon>
        <taxon>Metazoa</taxon>
        <taxon>Ecdysozoa</taxon>
        <taxon>Arthropoda</taxon>
        <taxon>Hexapoda</taxon>
        <taxon>Insecta</taxon>
        <taxon>Pterygota</taxon>
        <taxon>Neoptera</taxon>
        <taxon>Endopterygota</taxon>
        <taxon>Coleoptera</taxon>
        <taxon>Polyphaga</taxon>
        <taxon>Staphyliniformia</taxon>
        <taxon>Silphidae</taxon>
        <taxon>Nicrophorinae</taxon>
        <taxon>Nicrophorus</taxon>
    </lineage>
</organism>
<dbReference type="Proteomes" id="UP000695000">
    <property type="component" value="Unplaced"/>
</dbReference>
<evidence type="ECO:0000256" key="6">
    <source>
        <dbReference type="ARBA" id="ARBA00022989"/>
    </source>
</evidence>
<evidence type="ECO:0000256" key="4">
    <source>
        <dbReference type="ARBA" id="ARBA00022692"/>
    </source>
</evidence>